<evidence type="ECO:0000256" key="9">
    <source>
        <dbReference type="RuleBase" id="RU003369"/>
    </source>
</evidence>
<evidence type="ECO:0000313" key="13">
    <source>
        <dbReference type="RefSeq" id="XP_017870781.1"/>
    </source>
</evidence>
<feature type="domain" description="Lactate/malate dehydrogenase N-terminal" evidence="10">
    <location>
        <begin position="26"/>
        <end position="168"/>
    </location>
</feature>
<dbReference type="GeneID" id="108619009"/>
<reference evidence="12" key="1">
    <citation type="journal article" date="1997" name="Nucleic Acids Res.">
        <title>tRNAscan-SE: a program for improved detection of transfer RNA genes in genomic sequence.</title>
        <authorList>
            <person name="Lowe T.M."/>
            <person name="Eddy S.R."/>
        </authorList>
    </citation>
    <scope>NUCLEOTIDE SEQUENCE [LARGE SCALE GENOMIC DNA]</scope>
</reference>
<comment type="catalytic activity">
    <reaction evidence="8">
        <text>(S)-malate + NAD(+) = oxaloacetate + NADH + H(+)</text>
        <dbReference type="Rhea" id="RHEA:21432"/>
        <dbReference type="ChEBI" id="CHEBI:15378"/>
        <dbReference type="ChEBI" id="CHEBI:15589"/>
        <dbReference type="ChEBI" id="CHEBI:16452"/>
        <dbReference type="ChEBI" id="CHEBI:57540"/>
        <dbReference type="ChEBI" id="CHEBI:57945"/>
        <dbReference type="EC" id="1.1.1.37"/>
    </reaction>
</comment>
<dbReference type="InterPro" id="IPR022383">
    <property type="entry name" value="Lactate/malate_DH_C"/>
</dbReference>
<dbReference type="PANTHER" id="PTHR11540:SF16">
    <property type="entry name" value="MALATE DEHYDROGENASE, MITOCHONDRIAL"/>
    <property type="match status" value="1"/>
</dbReference>
<keyword evidence="7" id="KW-0520">NAD</keyword>
<evidence type="ECO:0000256" key="3">
    <source>
        <dbReference type="ARBA" id="ARBA00012995"/>
    </source>
</evidence>
<comment type="subunit">
    <text evidence="2">Homodimer.</text>
</comment>
<evidence type="ECO:0000256" key="6">
    <source>
        <dbReference type="ARBA" id="ARBA00023002"/>
    </source>
</evidence>
<dbReference type="NCBIfam" id="TIGR01772">
    <property type="entry name" value="MDH_euk_gproteo"/>
    <property type="match status" value="1"/>
</dbReference>
<evidence type="ECO:0000256" key="8">
    <source>
        <dbReference type="ARBA" id="ARBA00048313"/>
    </source>
</evidence>
<dbReference type="InterPro" id="IPR015955">
    <property type="entry name" value="Lactate_DH/Glyco_Ohase_4_C"/>
</dbReference>
<sequence>MLKQVTKQLALQGVRNFSVSQQNNYKVTVCGASGGIGQPLSLLLKQNPLVTDLSLYDIVHTPGVAADLSHIDTKSKTTGFMGADQLGDSLKGSDVVVIPAGVPRKPGMTRDDLFNVNAGIIKDISNSIAKNCPKALVAIITNPVNTCVPIAAEILKKAGVYDPKRLFGVSTLDVVRARAFIGHALGVDPQSVQIPVIGGHSGVTILPVLSQSQPQFKGNQDAIEKLTVRIQEAGTEVVKAKAGAGSATLSMAYAGARFAGSLLKGLNGDKNVIECSYVQSNITEATFFSTPLVLGKNGLQENLGLPKLNDYEKKLLEAAIPELKKNIQKGIDFANA</sequence>
<reference evidence="13" key="3">
    <citation type="submission" date="2025-08" db="UniProtKB">
        <authorList>
            <consortium name="RefSeq"/>
        </authorList>
    </citation>
    <scope>IDENTIFICATION</scope>
    <source>
        <tissue evidence="13">Whole organism</tissue>
    </source>
</reference>
<evidence type="ECO:0000256" key="2">
    <source>
        <dbReference type="ARBA" id="ARBA00011738"/>
    </source>
</evidence>
<evidence type="ECO:0000256" key="1">
    <source>
        <dbReference type="ARBA" id="ARBA00008824"/>
    </source>
</evidence>
<feature type="domain" description="Lactate/malate dehydrogenase C-terminal" evidence="11">
    <location>
        <begin position="171"/>
        <end position="333"/>
    </location>
</feature>
<dbReference type="RefSeq" id="XP_017870781.1">
    <property type="nucleotide sequence ID" value="XM_018015292.1"/>
</dbReference>
<dbReference type="PANTHER" id="PTHR11540">
    <property type="entry name" value="MALATE AND LACTATE DEHYDROGENASE"/>
    <property type="match status" value="1"/>
</dbReference>
<organism evidence="12 13">
    <name type="scientific">Drosophila arizonae</name>
    <name type="common">Fruit fly</name>
    <dbReference type="NCBI Taxonomy" id="7263"/>
    <lineage>
        <taxon>Eukaryota</taxon>
        <taxon>Metazoa</taxon>
        <taxon>Ecdysozoa</taxon>
        <taxon>Arthropoda</taxon>
        <taxon>Hexapoda</taxon>
        <taxon>Insecta</taxon>
        <taxon>Pterygota</taxon>
        <taxon>Neoptera</taxon>
        <taxon>Endopterygota</taxon>
        <taxon>Diptera</taxon>
        <taxon>Brachycera</taxon>
        <taxon>Muscomorpha</taxon>
        <taxon>Ephydroidea</taxon>
        <taxon>Drosophilidae</taxon>
        <taxon>Drosophila</taxon>
    </lineage>
</organism>
<dbReference type="SUPFAM" id="SSF51735">
    <property type="entry name" value="NAD(P)-binding Rossmann-fold domains"/>
    <property type="match status" value="1"/>
</dbReference>
<dbReference type="CDD" id="cd01337">
    <property type="entry name" value="MDH_glyoxysomal_mitochondrial"/>
    <property type="match status" value="1"/>
</dbReference>
<keyword evidence="12" id="KW-1185">Reference proteome</keyword>
<keyword evidence="6 9" id="KW-0560">Oxidoreductase</keyword>
<accession>A0ABM1PU95</accession>
<evidence type="ECO:0000313" key="12">
    <source>
        <dbReference type="Proteomes" id="UP000694904"/>
    </source>
</evidence>
<dbReference type="Pfam" id="PF00056">
    <property type="entry name" value="Ldh_1_N"/>
    <property type="match status" value="1"/>
</dbReference>
<reference evidence="12" key="2">
    <citation type="journal article" date="2016" name="G3 (Bethesda)">
        <title>Genome Evolution in Three Species of Cactophilic Drosophila.</title>
        <authorList>
            <person name="Sanchez-Flores A."/>
            <person name="Penazola F."/>
            <person name="Carpinteyro-Ponce J."/>
            <person name="Nazario-Yepiz N."/>
            <person name="Abreu-Goodger C."/>
            <person name="Machado C.A."/>
            <person name="Markow T.A."/>
        </authorList>
    </citation>
    <scope>NUCLEOTIDE SEQUENCE [LARGE SCALE GENOMIC DNA]</scope>
</reference>
<evidence type="ECO:0000256" key="5">
    <source>
        <dbReference type="ARBA" id="ARBA00022532"/>
    </source>
</evidence>
<dbReference type="Gene3D" id="3.40.50.720">
    <property type="entry name" value="NAD(P)-binding Rossmann-like Domain"/>
    <property type="match status" value="1"/>
</dbReference>
<gene>
    <name evidence="13" type="primary">LOC108619009</name>
</gene>
<protein>
    <recommendedName>
        <fullName evidence="4">Malate dehydrogenase, mitochondrial</fullName>
        <ecNumber evidence="3">1.1.1.37</ecNumber>
    </recommendedName>
</protein>
<dbReference type="Pfam" id="PF02866">
    <property type="entry name" value="Ldh_1_C"/>
    <property type="match status" value="1"/>
</dbReference>
<dbReference type="SUPFAM" id="SSF56327">
    <property type="entry name" value="LDH C-terminal domain-like"/>
    <property type="match status" value="1"/>
</dbReference>
<name>A0ABM1PU95_DROAR</name>
<keyword evidence="5" id="KW-0816">Tricarboxylic acid cycle</keyword>
<evidence type="ECO:0000259" key="11">
    <source>
        <dbReference type="Pfam" id="PF02866"/>
    </source>
</evidence>
<dbReference type="InterPro" id="IPR001236">
    <property type="entry name" value="Lactate/malate_DH_N"/>
</dbReference>
<comment type="similarity">
    <text evidence="1">Belongs to the LDH/MDH superfamily. MDH type 1 family.</text>
</comment>
<dbReference type="InterPro" id="IPR036291">
    <property type="entry name" value="NAD(P)-bd_dom_sf"/>
</dbReference>
<proteinExistence type="inferred from homology"/>
<dbReference type="InterPro" id="IPR010097">
    <property type="entry name" value="Malate_DH_type1"/>
</dbReference>
<dbReference type="Gene3D" id="3.90.110.10">
    <property type="entry name" value="Lactate dehydrogenase/glycoside hydrolase, family 4, C-terminal"/>
    <property type="match status" value="1"/>
</dbReference>
<evidence type="ECO:0000256" key="7">
    <source>
        <dbReference type="ARBA" id="ARBA00023027"/>
    </source>
</evidence>
<evidence type="ECO:0000259" key="10">
    <source>
        <dbReference type="Pfam" id="PF00056"/>
    </source>
</evidence>
<evidence type="ECO:0000256" key="4">
    <source>
        <dbReference type="ARBA" id="ARBA00016075"/>
    </source>
</evidence>
<dbReference type="PIRSF" id="PIRSF000102">
    <property type="entry name" value="Lac_mal_DH"/>
    <property type="match status" value="1"/>
</dbReference>
<dbReference type="EC" id="1.1.1.37" evidence="3"/>
<dbReference type="Proteomes" id="UP000694904">
    <property type="component" value="Chromosome 2"/>
</dbReference>
<dbReference type="InterPro" id="IPR001557">
    <property type="entry name" value="L-lactate/malate_DH"/>
</dbReference>